<feature type="chain" id="PRO_5001605821" evidence="2">
    <location>
        <begin position="21"/>
        <end position="175"/>
    </location>
</feature>
<feature type="region of interest" description="Disordered" evidence="1">
    <location>
        <begin position="108"/>
        <end position="136"/>
    </location>
</feature>
<dbReference type="AlphaFoldDB" id="A0A061RG19"/>
<dbReference type="EMBL" id="GBEZ01016542">
    <property type="protein sequence ID" value="JAC69714.1"/>
    <property type="molecule type" value="Transcribed_RNA"/>
</dbReference>
<proteinExistence type="predicted"/>
<feature type="signal peptide" evidence="2">
    <location>
        <begin position="1"/>
        <end position="20"/>
    </location>
</feature>
<name>A0A061RG19_9CHLO</name>
<evidence type="ECO:0000256" key="2">
    <source>
        <dbReference type="SAM" id="SignalP"/>
    </source>
</evidence>
<feature type="compositionally biased region" description="Basic and acidic residues" evidence="1">
    <location>
        <begin position="114"/>
        <end position="125"/>
    </location>
</feature>
<organism evidence="3">
    <name type="scientific">Tetraselmis sp. GSL018</name>
    <dbReference type="NCBI Taxonomy" id="582737"/>
    <lineage>
        <taxon>Eukaryota</taxon>
        <taxon>Viridiplantae</taxon>
        <taxon>Chlorophyta</taxon>
        <taxon>core chlorophytes</taxon>
        <taxon>Chlorodendrophyceae</taxon>
        <taxon>Chlorodendrales</taxon>
        <taxon>Chlorodendraceae</taxon>
        <taxon>Tetraselmis</taxon>
    </lineage>
</organism>
<keyword evidence="2" id="KW-0732">Signal</keyword>
<evidence type="ECO:0000313" key="3">
    <source>
        <dbReference type="EMBL" id="JAC69714.1"/>
    </source>
</evidence>
<accession>A0A061RG19</accession>
<reference evidence="3" key="1">
    <citation type="submission" date="2014-05" db="EMBL/GenBank/DDBJ databases">
        <title>The transcriptome of the halophilic microalga Tetraselmis sp. GSL018 isolated from the Great Salt Lake, Utah.</title>
        <authorList>
            <person name="Jinkerson R.E."/>
            <person name="D'Adamo S."/>
            <person name="Posewitz M.C."/>
        </authorList>
    </citation>
    <scope>NUCLEOTIDE SEQUENCE</scope>
    <source>
        <strain evidence="3">GSL018</strain>
    </source>
</reference>
<evidence type="ECO:0000256" key="1">
    <source>
        <dbReference type="SAM" id="MobiDB-lite"/>
    </source>
</evidence>
<gene>
    <name evidence="3" type="ORF">TSPGSL018_5726</name>
</gene>
<feature type="non-terminal residue" evidence="3">
    <location>
        <position position="1"/>
    </location>
</feature>
<protein>
    <submittedName>
        <fullName evidence="3">Uncharacterized protein</fullName>
    </submittedName>
</protein>
<sequence length="175" mass="18058">ASGLLLRNPLLVVSVSRACALPFQSRAAIIAGCGAGSIPPAQERKFPSALSLAPTSVFSPHGEGSCGRSSPQHFRSMSKGEQSLSTRGPIPLGKHAGALRCRRRVLESAAASHQQEEEAGRERMGAHPGIQPGAKGRELGAAAFPCALDASDSDCAPDSDCVGLCRPIGKKNPLP</sequence>